<gene>
    <name evidence="1" type="ORF">AVDCRST_MAG33-863</name>
</gene>
<dbReference type="AlphaFoldDB" id="A0A6J4UKY0"/>
<dbReference type="Gene3D" id="3.40.50.300">
    <property type="entry name" value="P-loop containing nucleotide triphosphate hydrolases"/>
    <property type="match status" value="1"/>
</dbReference>
<dbReference type="PRINTS" id="PR00988">
    <property type="entry name" value="URIDINKINASE"/>
</dbReference>
<dbReference type="InterPro" id="IPR027417">
    <property type="entry name" value="P-loop_NTPase"/>
</dbReference>
<dbReference type="SUPFAM" id="SSF52540">
    <property type="entry name" value="P-loop containing nucleoside triphosphate hydrolases"/>
    <property type="match status" value="1"/>
</dbReference>
<reference evidence="1" key="1">
    <citation type="submission" date="2020-02" db="EMBL/GenBank/DDBJ databases">
        <authorList>
            <person name="Meier V. D."/>
        </authorList>
    </citation>
    <scope>NUCLEOTIDE SEQUENCE</scope>
    <source>
        <strain evidence="1">AVDCRST_MAG33</strain>
    </source>
</reference>
<organism evidence="1">
    <name type="scientific">uncultured Thermomicrobiales bacterium</name>
    <dbReference type="NCBI Taxonomy" id="1645740"/>
    <lineage>
        <taxon>Bacteria</taxon>
        <taxon>Pseudomonadati</taxon>
        <taxon>Thermomicrobiota</taxon>
        <taxon>Thermomicrobia</taxon>
        <taxon>Thermomicrobiales</taxon>
        <taxon>environmental samples</taxon>
    </lineage>
</organism>
<proteinExistence type="predicted"/>
<dbReference type="EMBL" id="CADCWK010000074">
    <property type="protein sequence ID" value="CAA9550622.1"/>
    <property type="molecule type" value="Genomic_DNA"/>
</dbReference>
<protein>
    <recommendedName>
        <fullName evidence="2">Uridine kinase</fullName>
    </recommendedName>
</protein>
<evidence type="ECO:0008006" key="2">
    <source>
        <dbReference type="Google" id="ProtNLM"/>
    </source>
</evidence>
<name>A0A6J4UKY0_9BACT</name>
<sequence length="211" mass="22868">MGRCNRRRRTGRDRLVVSVCGPSGSGKSSLAVGLVEALGTGLASRVPADWYLLDAPPGAATVAPYAWDWLRLTADLAGPDGRLVHTPRFDFARMRRGDPGSAKGFTLRPVMLVDAMRPYPAAGLVVRLEVGPDERRRRLAERDARWGTSVLTRWDRLEASHVDASPRTDGLVLDGESPPGELIHLVLGAIRRRFGDDLPASFPGDGLDAIP</sequence>
<accession>A0A6J4UKY0</accession>
<evidence type="ECO:0000313" key="1">
    <source>
        <dbReference type="EMBL" id="CAA9550622.1"/>
    </source>
</evidence>